<organism evidence="1 2">
    <name type="scientific">Dallia pectoralis</name>
    <name type="common">Alaska blackfish</name>
    <dbReference type="NCBI Taxonomy" id="75939"/>
    <lineage>
        <taxon>Eukaryota</taxon>
        <taxon>Metazoa</taxon>
        <taxon>Chordata</taxon>
        <taxon>Craniata</taxon>
        <taxon>Vertebrata</taxon>
        <taxon>Euteleostomi</taxon>
        <taxon>Actinopterygii</taxon>
        <taxon>Neopterygii</taxon>
        <taxon>Teleostei</taxon>
        <taxon>Protacanthopterygii</taxon>
        <taxon>Esociformes</taxon>
        <taxon>Umbridae</taxon>
        <taxon>Dallia</taxon>
    </lineage>
</organism>
<dbReference type="EMBL" id="CM055761">
    <property type="protein sequence ID" value="KAJ7986699.1"/>
    <property type="molecule type" value="Genomic_DNA"/>
</dbReference>
<accession>A0ACC2F5Q6</accession>
<evidence type="ECO:0000313" key="2">
    <source>
        <dbReference type="Proteomes" id="UP001157502"/>
    </source>
</evidence>
<protein>
    <submittedName>
        <fullName evidence="1">Uncharacterized protein</fullName>
    </submittedName>
</protein>
<keyword evidence="2" id="KW-1185">Reference proteome</keyword>
<evidence type="ECO:0000313" key="1">
    <source>
        <dbReference type="EMBL" id="KAJ7986699.1"/>
    </source>
</evidence>
<reference evidence="1" key="1">
    <citation type="submission" date="2021-05" db="EMBL/GenBank/DDBJ databases">
        <authorList>
            <person name="Pan Q."/>
            <person name="Jouanno E."/>
            <person name="Zahm M."/>
            <person name="Klopp C."/>
            <person name="Cabau C."/>
            <person name="Louis A."/>
            <person name="Berthelot C."/>
            <person name="Parey E."/>
            <person name="Roest Crollius H."/>
            <person name="Montfort J."/>
            <person name="Robinson-Rechavi M."/>
            <person name="Bouchez O."/>
            <person name="Lampietro C."/>
            <person name="Lopez Roques C."/>
            <person name="Donnadieu C."/>
            <person name="Postlethwait J."/>
            <person name="Bobe J."/>
            <person name="Dillon D."/>
            <person name="Chandos A."/>
            <person name="von Hippel F."/>
            <person name="Guiguen Y."/>
        </authorList>
    </citation>
    <scope>NUCLEOTIDE SEQUENCE</scope>
    <source>
        <strain evidence="1">YG-Jan2019</strain>
    </source>
</reference>
<gene>
    <name evidence="1" type="ORF">DPEC_G00342600</name>
</gene>
<name>A0ACC2F5Q6_DALPE</name>
<dbReference type="Proteomes" id="UP001157502">
    <property type="component" value="Chromosome 34"/>
</dbReference>
<proteinExistence type="predicted"/>
<sequence>MEKFIIRYPQGRARAGDDERPTGQTTDMTRDDEQRTTVQNNGTTRDCRCGKVCKGNRGLKIYQSRMGCLRHSCKQHTGQPGETEERQGQVSDHSTQNLQGHNVGVSIPSNTNNVSDDEQHQERQASQETGQQVRAIEGEEKRKKLVLWPTAAARKDWESFEGEIRSWSLSSWVTLAGR</sequence>
<comment type="caution">
    <text evidence="1">The sequence shown here is derived from an EMBL/GenBank/DDBJ whole genome shotgun (WGS) entry which is preliminary data.</text>
</comment>